<dbReference type="InterPro" id="IPR018356">
    <property type="entry name" value="Tscrpt_reg_HTH_DeoR_CS"/>
</dbReference>
<dbReference type="RefSeq" id="WP_132378899.1">
    <property type="nucleotide sequence ID" value="NZ_DAIQXH010000012.1"/>
</dbReference>
<evidence type="ECO:0000256" key="6">
    <source>
        <dbReference type="ARBA" id="ARBA00024937"/>
    </source>
</evidence>
<dbReference type="InterPro" id="IPR036390">
    <property type="entry name" value="WH_DNA-bd_sf"/>
</dbReference>
<dbReference type="OrthoDB" id="9797223at2"/>
<evidence type="ECO:0000256" key="1">
    <source>
        <dbReference type="ARBA" id="ARBA00021390"/>
    </source>
</evidence>
<proteinExistence type="predicted"/>
<dbReference type="EMBL" id="SLZZ01000003">
    <property type="protein sequence ID" value="TCS81639.1"/>
    <property type="molecule type" value="Genomic_DNA"/>
</dbReference>
<protein>
    <recommendedName>
        <fullName evidence="1">Lactose phosphotransferase system repressor</fullName>
    </recommendedName>
</protein>
<evidence type="ECO:0000256" key="3">
    <source>
        <dbReference type="ARBA" id="ARBA00023015"/>
    </source>
</evidence>
<dbReference type="InterPro" id="IPR036388">
    <property type="entry name" value="WH-like_DNA-bd_sf"/>
</dbReference>
<evidence type="ECO:0000313" key="8">
    <source>
        <dbReference type="EMBL" id="TCS81639.1"/>
    </source>
</evidence>
<dbReference type="InterPro" id="IPR050313">
    <property type="entry name" value="Carb_Metab_HTH_regulators"/>
</dbReference>
<dbReference type="Pfam" id="PF08220">
    <property type="entry name" value="HTH_DeoR"/>
    <property type="match status" value="1"/>
</dbReference>
<gene>
    <name evidence="8" type="ORF">EDD59_10355</name>
</gene>
<keyword evidence="3" id="KW-0805">Transcription regulation</keyword>
<dbReference type="InterPro" id="IPR001034">
    <property type="entry name" value="DeoR_HTH"/>
</dbReference>
<feature type="domain" description="HTH deoR-type" evidence="7">
    <location>
        <begin position="3"/>
        <end position="58"/>
    </location>
</feature>
<dbReference type="SUPFAM" id="SSF46785">
    <property type="entry name" value="Winged helix' DNA-binding domain"/>
    <property type="match status" value="1"/>
</dbReference>
<keyword evidence="2" id="KW-0678">Repressor</keyword>
<dbReference type="SMART" id="SM01134">
    <property type="entry name" value="DeoRC"/>
    <property type="match status" value="1"/>
</dbReference>
<evidence type="ECO:0000313" key="9">
    <source>
        <dbReference type="Proteomes" id="UP000295726"/>
    </source>
</evidence>
<dbReference type="PROSITE" id="PS51000">
    <property type="entry name" value="HTH_DEOR_2"/>
    <property type="match status" value="1"/>
</dbReference>
<keyword evidence="5" id="KW-0804">Transcription</keyword>
<dbReference type="GO" id="GO:0003700">
    <property type="term" value="F:DNA-binding transcription factor activity"/>
    <property type="evidence" value="ECO:0007669"/>
    <property type="project" value="InterPro"/>
</dbReference>
<evidence type="ECO:0000256" key="4">
    <source>
        <dbReference type="ARBA" id="ARBA00023125"/>
    </source>
</evidence>
<evidence type="ECO:0000259" key="7">
    <source>
        <dbReference type="PROSITE" id="PS51000"/>
    </source>
</evidence>
<accession>A0A4R3KF80</accession>
<sequence length="259" mass="28946">MLAEERKNEIIDLINKNKIMKVSELSQLLNATEVTIRKDLEELQVQKKLRRIHGGAISVAPVNKEVSDTQLITSCIEEKKAIANYAYKFIDNNDALILDNSTTVYELAKLILKGPLQNLTVITNSLRLVSLLKARKDTQLILIGGQIINSMNRTCGPLANKMLHDIRGDKCFIGISGIDSSYGYSDPNLSDCDLKSSMFRASKQKFVLADHTKFNESYIGKAADFTGCVDYLITDTLPHNIDRGLYDACVNFIIIDELD</sequence>
<dbReference type="PANTHER" id="PTHR30363">
    <property type="entry name" value="HTH-TYPE TRANSCRIPTIONAL REGULATOR SRLR-RELATED"/>
    <property type="match status" value="1"/>
</dbReference>
<dbReference type="InterPro" id="IPR037171">
    <property type="entry name" value="NagB/RpiA_transferase-like"/>
</dbReference>
<dbReference type="AlphaFoldDB" id="A0A4R3KF80"/>
<dbReference type="InterPro" id="IPR014036">
    <property type="entry name" value="DeoR-like_C"/>
</dbReference>
<dbReference type="PANTHER" id="PTHR30363:SF4">
    <property type="entry name" value="GLYCEROL-3-PHOSPHATE REGULON REPRESSOR"/>
    <property type="match status" value="1"/>
</dbReference>
<dbReference type="SUPFAM" id="SSF100950">
    <property type="entry name" value="NagB/RpiA/CoA transferase-like"/>
    <property type="match status" value="1"/>
</dbReference>
<dbReference type="PROSITE" id="PS00894">
    <property type="entry name" value="HTH_DEOR_1"/>
    <property type="match status" value="1"/>
</dbReference>
<dbReference type="GO" id="GO:0003677">
    <property type="term" value="F:DNA binding"/>
    <property type="evidence" value="ECO:0007669"/>
    <property type="project" value="UniProtKB-KW"/>
</dbReference>
<evidence type="ECO:0000256" key="2">
    <source>
        <dbReference type="ARBA" id="ARBA00022491"/>
    </source>
</evidence>
<keyword evidence="4" id="KW-0238">DNA-binding</keyword>
<dbReference type="Pfam" id="PF00455">
    <property type="entry name" value="DeoRC"/>
    <property type="match status" value="1"/>
</dbReference>
<reference evidence="8 9" key="1">
    <citation type="submission" date="2019-03" db="EMBL/GenBank/DDBJ databases">
        <title>Genomic Encyclopedia of Type Strains, Phase IV (KMG-IV): sequencing the most valuable type-strain genomes for metagenomic binning, comparative biology and taxonomic classification.</title>
        <authorList>
            <person name="Goeker M."/>
        </authorList>
    </citation>
    <scope>NUCLEOTIDE SEQUENCE [LARGE SCALE GENOMIC DNA]</scope>
    <source>
        <strain evidence="8 9">DSM 29489</strain>
    </source>
</reference>
<comment type="caution">
    <text evidence="8">The sequence shown here is derived from an EMBL/GenBank/DDBJ whole genome shotgun (WGS) entry which is preliminary data.</text>
</comment>
<comment type="function">
    <text evidence="6">Repressor of the lactose catabolism operon. Galactose-6-phosphate is the inducer.</text>
</comment>
<dbReference type="Proteomes" id="UP000295726">
    <property type="component" value="Unassembled WGS sequence"/>
</dbReference>
<dbReference type="PRINTS" id="PR00037">
    <property type="entry name" value="HTHLACR"/>
</dbReference>
<keyword evidence="9" id="KW-1185">Reference proteome</keyword>
<name>A0A4R3KF80_9FIRM</name>
<dbReference type="SMART" id="SM00420">
    <property type="entry name" value="HTH_DEOR"/>
    <property type="match status" value="1"/>
</dbReference>
<organism evidence="8 9">
    <name type="scientific">Muricomes intestini</name>
    <dbReference type="NCBI Taxonomy" id="1796634"/>
    <lineage>
        <taxon>Bacteria</taxon>
        <taxon>Bacillati</taxon>
        <taxon>Bacillota</taxon>
        <taxon>Clostridia</taxon>
        <taxon>Lachnospirales</taxon>
        <taxon>Lachnospiraceae</taxon>
        <taxon>Muricomes</taxon>
    </lineage>
</organism>
<evidence type="ECO:0000256" key="5">
    <source>
        <dbReference type="ARBA" id="ARBA00023163"/>
    </source>
</evidence>
<dbReference type="Gene3D" id="1.10.10.10">
    <property type="entry name" value="Winged helix-like DNA-binding domain superfamily/Winged helix DNA-binding domain"/>
    <property type="match status" value="1"/>
</dbReference>